<dbReference type="GO" id="GO:0003676">
    <property type="term" value="F:nucleic acid binding"/>
    <property type="evidence" value="ECO:0007669"/>
    <property type="project" value="InterPro"/>
</dbReference>
<feature type="domain" description="Integrase catalytic" evidence="3">
    <location>
        <begin position="137"/>
        <end position="299"/>
    </location>
</feature>
<reference evidence="5" key="1">
    <citation type="submission" date="2025-08" db="UniProtKB">
        <authorList>
            <consortium name="RefSeq"/>
        </authorList>
    </citation>
    <scope>IDENTIFICATION</scope>
</reference>
<dbReference type="KEGG" id="ccin:112493931"/>
<dbReference type="EC" id="2.7.7.49" evidence="1"/>
<dbReference type="Gene3D" id="3.30.420.10">
    <property type="entry name" value="Ribonuclease H-like superfamily/Ribonuclease H"/>
    <property type="match status" value="1"/>
</dbReference>
<sequence length="451" mass="52348">MESFPISLDKKDQFIKETEADEEMQLLIKYIQEGWPTTKSQVASTVKQYYNYSKELSIIDGLVFKGNRLVVPKSLRKEMLNLIHFNHLGKEKCKNRAREILFWPLMNKEIDDVVDNCAICNKYRKGNVKETLINREVPDGPWETLGVDIFYYQGFSFLLIIDYFSKYVEVAKLRDMSSCSVISVLKSQFARHGVPYVMYSDPGTQLNSAEMSKFAADWNFTLKTSSTKYSQSNGMVERHIATIKRMFKKLDDDPGKDPNLAMLEYRNTPIGEGLKSPNEIMFGRKIRGILPNNKNFEREKENREIKEKLIDRQLRQKEYYDRNAHNLKPVNINNKVYVKKELNKPMVPARVTKICDRPRSYEVQLPNGNVIERNRRHLHGPVYSDDCNSDSAHDNVNEHTNENVRASSPAKNVNTPTRDVNIPTGASPKVNMRTRSGREIRKPEYLKDYVQ</sequence>
<evidence type="ECO:0000256" key="2">
    <source>
        <dbReference type="SAM" id="MobiDB-lite"/>
    </source>
</evidence>
<dbReference type="GO" id="GO:0003964">
    <property type="term" value="F:RNA-directed DNA polymerase activity"/>
    <property type="evidence" value="ECO:0007669"/>
    <property type="project" value="UniProtKB-EC"/>
</dbReference>
<dbReference type="InterPro" id="IPR050951">
    <property type="entry name" value="Retrovirus_Pol_polyprotein"/>
</dbReference>
<organism evidence="4 5">
    <name type="scientific">Cephus cinctus</name>
    <name type="common">Wheat stem sawfly</name>
    <dbReference type="NCBI Taxonomy" id="211228"/>
    <lineage>
        <taxon>Eukaryota</taxon>
        <taxon>Metazoa</taxon>
        <taxon>Ecdysozoa</taxon>
        <taxon>Arthropoda</taxon>
        <taxon>Hexapoda</taxon>
        <taxon>Insecta</taxon>
        <taxon>Pterygota</taxon>
        <taxon>Neoptera</taxon>
        <taxon>Endopterygota</taxon>
        <taxon>Hymenoptera</taxon>
        <taxon>Cephoidea</taxon>
        <taxon>Cephidae</taxon>
        <taxon>Cephus</taxon>
    </lineage>
</organism>
<dbReference type="PROSITE" id="PS50994">
    <property type="entry name" value="INTEGRASE"/>
    <property type="match status" value="1"/>
</dbReference>
<dbReference type="Proteomes" id="UP000694920">
    <property type="component" value="Unplaced"/>
</dbReference>
<dbReference type="Gene3D" id="1.10.340.70">
    <property type="match status" value="1"/>
</dbReference>
<dbReference type="FunFam" id="3.30.420.10:FF:000063">
    <property type="entry name" value="Retrovirus-related Pol polyprotein from transposon 297-like Protein"/>
    <property type="match status" value="1"/>
</dbReference>
<feature type="compositionally biased region" description="Basic and acidic residues" evidence="2">
    <location>
        <begin position="436"/>
        <end position="451"/>
    </location>
</feature>
<dbReference type="GO" id="GO:0015074">
    <property type="term" value="P:DNA integration"/>
    <property type="evidence" value="ECO:0007669"/>
    <property type="project" value="InterPro"/>
</dbReference>
<dbReference type="Pfam" id="PF17921">
    <property type="entry name" value="Integrase_H2C2"/>
    <property type="match status" value="1"/>
</dbReference>
<dbReference type="InterPro" id="IPR041588">
    <property type="entry name" value="Integrase_H2C2"/>
</dbReference>
<dbReference type="InterPro" id="IPR012337">
    <property type="entry name" value="RNaseH-like_sf"/>
</dbReference>
<dbReference type="SUPFAM" id="SSF53098">
    <property type="entry name" value="Ribonuclease H-like"/>
    <property type="match status" value="1"/>
</dbReference>
<feature type="region of interest" description="Disordered" evidence="2">
    <location>
        <begin position="394"/>
        <end position="451"/>
    </location>
</feature>
<feature type="compositionally biased region" description="Polar residues" evidence="2">
    <location>
        <begin position="403"/>
        <end position="418"/>
    </location>
</feature>
<dbReference type="AlphaFoldDB" id="A0AAJ7RCC3"/>
<dbReference type="FunFam" id="1.10.340.70:FF:000003">
    <property type="entry name" value="Protein CBG25708"/>
    <property type="match status" value="1"/>
</dbReference>
<evidence type="ECO:0000256" key="1">
    <source>
        <dbReference type="ARBA" id="ARBA00012493"/>
    </source>
</evidence>
<gene>
    <name evidence="5" type="primary">LOC112493931</name>
</gene>
<evidence type="ECO:0000313" key="5">
    <source>
        <dbReference type="RefSeq" id="XP_024937860.1"/>
    </source>
</evidence>
<dbReference type="PANTHER" id="PTHR37984">
    <property type="entry name" value="PROTEIN CBG26694"/>
    <property type="match status" value="1"/>
</dbReference>
<evidence type="ECO:0000259" key="3">
    <source>
        <dbReference type="PROSITE" id="PS50994"/>
    </source>
</evidence>
<name>A0AAJ7RCC3_CEPCN</name>
<dbReference type="InterPro" id="IPR001584">
    <property type="entry name" value="Integrase_cat-core"/>
</dbReference>
<dbReference type="InterPro" id="IPR036397">
    <property type="entry name" value="RNaseH_sf"/>
</dbReference>
<proteinExistence type="predicted"/>
<dbReference type="GeneID" id="112493931"/>
<accession>A0AAJ7RCC3</accession>
<dbReference type="PANTHER" id="PTHR37984:SF7">
    <property type="entry name" value="INTEGRASE CATALYTIC DOMAIN-CONTAINING PROTEIN"/>
    <property type="match status" value="1"/>
</dbReference>
<keyword evidence="4" id="KW-1185">Reference proteome</keyword>
<dbReference type="RefSeq" id="XP_024937860.1">
    <property type="nucleotide sequence ID" value="XM_025082092.1"/>
</dbReference>
<evidence type="ECO:0000313" key="4">
    <source>
        <dbReference type="Proteomes" id="UP000694920"/>
    </source>
</evidence>
<protein>
    <recommendedName>
        <fullName evidence="1">RNA-directed DNA polymerase</fullName>
        <ecNumber evidence="1">2.7.7.49</ecNumber>
    </recommendedName>
</protein>